<dbReference type="EC" id="2.3.1.179" evidence="3 14"/>
<comment type="caution">
    <text evidence="17">The sequence shown here is derived from an EMBL/GenBank/DDBJ whole genome shotgun (WGS) entry which is preliminary data.</text>
</comment>
<evidence type="ECO:0000256" key="15">
    <source>
        <dbReference type="RuleBase" id="RU003694"/>
    </source>
</evidence>
<evidence type="ECO:0000256" key="7">
    <source>
        <dbReference type="ARBA" id="ARBA00022832"/>
    </source>
</evidence>
<keyword evidence="8" id="KW-0443">Lipid metabolism</keyword>
<dbReference type="InterPro" id="IPR014031">
    <property type="entry name" value="Ketoacyl_synth_C"/>
</dbReference>
<dbReference type="InterPro" id="IPR000794">
    <property type="entry name" value="Beta-ketoacyl_synthase"/>
</dbReference>
<dbReference type="PROSITE" id="PS52004">
    <property type="entry name" value="KS3_2"/>
    <property type="match status" value="1"/>
</dbReference>
<comment type="catalytic activity">
    <reaction evidence="12 14">
        <text>(9Z)-hexadecenoyl-[ACP] + malonyl-[ACP] + H(+) = 3-oxo-(11Z)-octadecenoyl-[ACP] + holo-[ACP] + CO2</text>
        <dbReference type="Rhea" id="RHEA:55040"/>
        <dbReference type="Rhea" id="RHEA-COMP:9623"/>
        <dbReference type="Rhea" id="RHEA-COMP:9685"/>
        <dbReference type="Rhea" id="RHEA-COMP:10800"/>
        <dbReference type="Rhea" id="RHEA-COMP:14074"/>
        <dbReference type="ChEBI" id="CHEBI:15378"/>
        <dbReference type="ChEBI" id="CHEBI:16526"/>
        <dbReference type="ChEBI" id="CHEBI:64479"/>
        <dbReference type="ChEBI" id="CHEBI:78449"/>
        <dbReference type="ChEBI" id="CHEBI:83989"/>
        <dbReference type="ChEBI" id="CHEBI:138538"/>
        <dbReference type="EC" id="2.3.1.179"/>
    </reaction>
</comment>
<evidence type="ECO:0000256" key="3">
    <source>
        <dbReference type="ARBA" id="ARBA00012356"/>
    </source>
</evidence>
<gene>
    <name evidence="17" type="ORF">BSK51_13315</name>
</gene>
<comment type="catalytic activity">
    <reaction evidence="13 14">
        <text>a fatty acyl-[ACP] + malonyl-[ACP] + H(+) = a 3-oxoacyl-[ACP] + holo-[ACP] + CO2</text>
        <dbReference type="Rhea" id="RHEA:22836"/>
        <dbReference type="Rhea" id="RHEA-COMP:9623"/>
        <dbReference type="Rhea" id="RHEA-COMP:9685"/>
        <dbReference type="Rhea" id="RHEA-COMP:9916"/>
        <dbReference type="Rhea" id="RHEA-COMP:14125"/>
        <dbReference type="ChEBI" id="CHEBI:15378"/>
        <dbReference type="ChEBI" id="CHEBI:16526"/>
        <dbReference type="ChEBI" id="CHEBI:64479"/>
        <dbReference type="ChEBI" id="CHEBI:78449"/>
        <dbReference type="ChEBI" id="CHEBI:78776"/>
        <dbReference type="ChEBI" id="CHEBI:138651"/>
    </reaction>
</comment>
<keyword evidence="10 14" id="KW-0012">Acyltransferase</keyword>
<dbReference type="PANTHER" id="PTHR11712:SF336">
    <property type="entry name" value="3-OXOACYL-[ACYL-CARRIER-PROTEIN] SYNTHASE, MITOCHONDRIAL"/>
    <property type="match status" value="1"/>
</dbReference>
<dbReference type="SUPFAM" id="SSF53901">
    <property type="entry name" value="Thiolase-like"/>
    <property type="match status" value="2"/>
</dbReference>
<comment type="function">
    <text evidence="11 14">Involved in the type II fatty acid elongation cycle. Catalyzes the elongation of a wide range of acyl-ACP by the addition of two carbons from malonyl-ACP to an acyl acceptor. Can efficiently catalyze the conversion of palmitoleoyl-ACP (cis-hexadec-9-enoyl-ACP) to cis-vaccenoyl-ACP (cis-octadec-11-enoyl-ACP), an essential step in the thermal regulation of fatty acid composition.</text>
</comment>
<dbReference type="EMBL" id="MPTD01000008">
    <property type="protein sequence ID" value="OMD51506.1"/>
    <property type="molecule type" value="Genomic_DNA"/>
</dbReference>
<dbReference type="SMART" id="SM00825">
    <property type="entry name" value="PKS_KS"/>
    <property type="match status" value="1"/>
</dbReference>
<evidence type="ECO:0000256" key="4">
    <source>
        <dbReference type="ARBA" id="ARBA00014657"/>
    </source>
</evidence>
<organism evidence="17 18">
    <name type="scientific">Paenibacillus odorifer</name>
    <dbReference type="NCBI Taxonomy" id="189426"/>
    <lineage>
        <taxon>Bacteria</taxon>
        <taxon>Bacillati</taxon>
        <taxon>Bacillota</taxon>
        <taxon>Bacilli</taxon>
        <taxon>Bacillales</taxon>
        <taxon>Paenibacillaceae</taxon>
        <taxon>Paenibacillus</taxon>
    </lineage>
</organism>
<evidence type="ECO:0000256" key="8">
    <source>
        <dbReference type="ARBA" id="ARBA00023098"/>
    </source>
</evidence>
<comment type="similarity">
    <text evidence="2 14 15">Belongs to the thiolase-like superfamily. Beta-ketoacyl-ACP synthases family.</text>
</comment>
<dbReference type="Pfam" id="PF00109">
    <property type="entry name" value="ketoacyl-synt"/>
    <property type="match status" value="1"/>
</dbReference>
<keyword evidence="9 14" id="KW-0275">Fatty acid biosynthesis</keyword>
<evidence type="ECO:0000256" key="14">
    <source>
        <dbReference type="PIRNR" id="PIRNR000447"/>
    </source>
</evidence>
<protein>
    <recommendedName>
        <fullName evidence="4 14">3-oxoacyl-[acyl-carrier-protein] synthase 2</fullName>
        <ecNumber evidence="3 14">2.3.1.179</ecNumber>
    </recommendedName>
</protein>
<dbReference type="PANTHER" id="PTHR11712">
    <property type="entry name" value="POLYKETIDE SYNTHASE-RELATED"/>
    <property type="match status" value="1"/>
</dbReference>
<dbReference type="Gene3D" id="3.40.47.10">
    <property type="match status" value="1"/>
</dbReference>
<dbReference type="Proteomes" id="UP000187313">
    <property type="component" value="Unassembled WGS sequence"/>
</dbReference>
<dbReference type="RefSeq" id="WP_076299413.1">
    <property type="nucleotide sequence ID" value="NZ_MPTD01000008.1"/>
</dbReference>
<evidence type="ECO:0000256" key="9">
    <source>
        <dbReference type="ARBA" id="ARBA00023160"/>
    </source>
</evidence>
<dbReference type="InterPro" id="IPR017568">
    <property type="entry name" value="3-oxoacyl-ACP_synth-2"/>
</dbReference>
<keyword evidence="5 14" id="KW-0444">Lipid biosynthesis</keyword>
<evidence type="ECO:0000256" key="11">
    <source>
        <dbReference type="ARBA" id="ARBA00024006"/>
    </source>
</evidence>
<dbReference type="NCBIfam" id="TIGR03150">
    <property type="entry name" value="fabF"/>
    <property type="match status" value="1"/>
</dbReference>
<proteinExistence type="inferred from homology"/>
<reference evidence="17 18" key="1">
    <citation type="submission" date="2016-10" db="EMBL/GenBank/DDBJ databases">
        <title>Paenibacillus species isolates.</title>
        <authorList>
            <person name="Beno S.M."/>
        </authorList>
    </citation>
    <scope>NUCLEOTIDE SEQUENCE [LARGE SCALE GENOMIC DNA]</scope>
    <source>
        <strain evidence="17 18">FSL R5-0923</strain>
    </source>
</reference>
<sequence length="412" mass="43662">MERVVITGMGLISPLGNTIKQFWDRLVSGESGISPITSFDTSNFKTKIAGIVHDFDAEARFGRKEARRMDRFSQFALAAAEDAWTHSGLQLDKIDKERLGVYVGSGVGGIQTLMEQGNVLKGRGPDRVSPTLIPMMISNMAAAMISIKLGALGPTMSPVTACSIGNTAIGEAFRLIRYGGADIVIAGGSEAAITEISLASFGNATSLSTRNEEPIKASRPFDGERDGFVIGEGGGIVILESLSHAQRRNAKIHGEIIGYGASSDAYHMVATHPEGIGAYQAMKLALNEANLQPKEVDVISAHATSTVVGDRSETLAIKKLFGDQAYQIPVTANKSMTGHALGAAGGLEAIALIKSIQEGIIPPTINQEVKDSICDLDYVPNIARKSDLTIGMSNSFGFGGHNAVIVIRKFED</sequence>
<evidence type="ECO:0000256" key="6">
    <source>
        <dbReference type="ARBA" id="ARBA00022679"/>
    </source>
</evidence>
<keyword evidence="7" id="KW-0276">Fatty acid metabolism</keyword>
<keyword evidence="18" id="KW-1185">Reference proteome</keyword>
<keyword evidence="6 14" id="KW-0808">Transferase</keyword>
<evidence type="ECO:0000256" key="5">
    <source>
        <dbReference type="ARBA" id="ARBA00022516"/>
    </source>
</evidence>
<dbReference type="InterPro" id="IPR016039">
    <property type="entry name" value="Thiolase-like"/>
</dbReference>
<evidence type="ECO:0000256" key="12">
    <source>
        <dbReference type="ARBA" id="ARBA00047318"/>
    </source>
</evidence>
<accession>A0ABX3HQL1</accession>
<evidence type="ECO:0000256" key="13">
    <source>
        <dbReference type="ARBA" id="ARBA00047659"/>
    </source>
</evidence>
<evidence type="ECO:0000256" key="1">
    <source>
        <dbReference type="ARBA" id="ARBA00005194"/>
    </source>
</evidence>
<dbReference type="NCBIfam" id="NF005589">
    <property type="entry name" value="PRK07314.1"/>
    <property type="match status" value="1"/>
</dbReference>
<comment type="pathway">
    <text evidence="1 14">Lipid metabolism; fatty acid biosynthesis.</text>
</comment>
<dbReference type="Pfam" id="PF02801">
    <property type="entry name" value="Ketoacyl-synt_C"/>
    <property type="match status" value="1"/>
</dbReference>
<evidence type="ECO:0000256" key="10">
    <source>
        <dbReference type="ARBA" id="ARBA00023315"/>
    </source>
</evidence>
<feature type="domain" description="Ketosynthase family 3 (KS3)" evidence="16">
    <location>
        <begin position="1"/>
        <end position="409"/>
    </location>
</feature>
<evidence type="ECO:0000313" key="17">
    <source>
        <dbReference type="EMBL" id="OMD51506.1"/>
    </source>
</evidence>
<evidence type="ECO:0000313" key="18">
    <source>
        <dbReference type="Proteomes" id="UP000187313"/>
    </source>
</evidence>
<evidence type="ECO:0000259" key="16">
    <source>
        <dbReference type="PROSITE" id="PS52004"/>
    </source>
</evidence>
<dbReference type="PIRSF" id="PIRSF000447">
    <property type="entry name" value="KAS_II"/>
    <property type="match status" value="1"/>
</dbReference>
<dbReference type="CDD" id="cd00834">
    <property type="entry name" value="KAS_I_II"/>
    <property type="match status" value="1"/>
</dbReference>
<dbReference type="InterPro" id="IPR020841">
    <property type="entry name" value="PKS_Beta-ketoAc_synthase_dom"/>
</dbReference>
<name>A0ABX3HQL1_9BACL</name>
<evidence type="ECO:0000256" key="2">
    <source>
        <dbReference type="ARBA" id="ARBA00008467"/>
    </source>
</evidence>
<dbReference type="InterPro" id="IPR014030">
    <property type="entry name" value="Ketoacyl_synth_N"/>
</dbReference>